<evidence type="ECO:0000313" key="1">
    <source>
        <dbReference type="EMBL" id="MDT0460670.1"/>
    </source>
</evidence>
<protein>
    <recommendedName>
        <fullName evidence="3">Lipocalin-like domain-containing protein</fullName>
    </recommendedName>
</protein>
<accession>A0ABU2TIA5</accession>
<evidence type="ECO:0000313" key="2">
    <source>
        <dbReference type="Proteomes" id="UP001180551"/>
    </source>
</evidence>
<gene>
    <name evidence="1" type="ORF">RM550_33935</name>
</gene>
<keyword evidence="2" id="KW-1185">Reference proteome</keyword>
<name>A0ABU2TIA5_9ACTN</name>
<dbReference type="RefSeq" id="WP_311627592.1">
    <property type="nucleotide sequence ID" value="NZ_JAVRFE010000071.1"/>
</dbReference>
<reference evidence="1" key="1">
    <citation type="submission" date="2024-05" db="EMBL/GenBank/DDBJ databases">
        <title>30 novel species of actinomycetes from the DSMZ collection.</title>
        <authorList>
            <person name="Nouioui I."/>
        </authorList>
    </citation>
    <scope>NUCLEOTIDE SEQUENCE</scope>
    <source>
        <strain evidence="1">DSM 41527</strain>
    </source>
</reference>
<sequence>MTLLGALLATLTAGCADSGDGTAQSVRATREEVMGSWRSTGGGFSEFTPNGKVRITGVSCQDLLLTTGGTAAVTGEWKIARTRPGGEWWISLTFPAGTCRNKGKSESGFYLKRSSGKLVLHLRDPGMDDNRVNFTKAPASRRT</sequence>
<dbReference type="EMBL" id="JAVRFE010000071">
    <property type="protein sequence ID" value="MDT0460670.1"/>
    <property type="molecule type" value="Genomic_DNA"/>
</dbReference>
<comment type="caution">
    <text evidence="1">The sequence shown here is derived from an EMBL/GenBank/DDBJ whole genome shotgun (WGS) entry which is preliminary data.</text>
</comment>
<dbReference type="Proteomes" id="UP001180551">
    <property type="component" value="Unassembled WGS sequence"/>
</dbReference>
<evidence type="ECO:0008006" key="3">
    <source>
        <dbReference type="Google" id="ProtNLM"/>
    </source>
</evidence>
<proteinExistence type="predicted"/>
<organism evidence="1 2">
    <name type="scientific">Streptomyces mooreae</name>
    <dbReference type="NCBI Taxonomy" id="3075523"/>
    <lineage>
        <taxon>Bacteria</taxon>
        <taxon>Bacillati</taxon>
        <taxon>Actinomycetota</taxon>
        <taxon>Actinomycetes</taxon>
        <taxon>Kitasatosporales</taxon>
        <taxon>Streptomycetaceae</taxon>
        <taxon>Streptomyces</taxon>
    </lineage>
</organism>